<dbReference type="PROSITE" id="PS50404">
    <property type="entry name" value="GST_NTER"/>
    <property type="match status" value="1"/>
</dbReference>
<reference evidence="2 3" key="1">
    <citation type="submission" date="2024-09" db="EMBL/GenBank/DDBJ databases">
        <title>Novel species of the genus Pelomonas and Roseateles isolated from streams.</title>
        <authorList>
            <person name="Lu H."/>
        </authorList>
    </citation>
    <scope>NUCLEOTIDE SEQUENCE [LARGE SCALE GENOMIC DNA]</scope>
    <source>
        <strain evidence="2 3">BYS96W</strain>
    </source>
</reference>
<sequence length="208" mass="22709">MKLIGMLDSPFVRRVAISMRLLGLPFEHAAVSVFRGFDEFQRINPVVKAPTLVTNDGSVLMDSTLLLQYAEALAGRSLSPADPAALVRELRLIGLALAACEKTAQIVYERGLRPAEKQHAPWLERVSGQLQAAYRALDDELAAQPLDASEGGIRQSGITVAVAWRFTQFMLPELVPADGFPHLAAYTATVEQLPVFRAIPCDDSLQLN</sequence>
<dbReference type="EMBL" id="JBIGIA010000001">
    <property type="protein sequence ID" value="MFG6455653.1"/>
    <property type="molecule type" value="Genomic_DNA"/>
</dbReference>
<evidence type="ECO:0000313" key="2">
    <source>
        <dbReference type="EMBL" id="MFG6455653.1"/>
    </source>
</evidence>
<evidence type="ECO:0000313" key="3">
    <source>
        <dbReference type="Proteomes" id="UP001606305"/>
    </source>
</evidence>
<accession>A0ABW7G180</accession>
<dbReference type="Gene3D" id="3.40.30.10">
    <property type="entry name" value="Glutaredoxin"/>
    <property type="match status" value="1"/>
</dbReference>
<dbReference type="CDD" id="cd03205">
    <property type="entry name" value="GST_C_6"/>
    <property type="match status" value="1"/>
</dbReference>
<feature type="domain" description="GST N-terminal" evidence="1">
    <location>
        <begin position="1"/>
        <end position="78"/>
    </location>
</feature>
<dbReference type="EC" id="2.5.1.18" evidence="2"/>
<comment type="caution">
    <text evidence="2">The sequence shown here is derived from an EMBL/GenBank/DDBJ whole genome shotgun (WGS) entry which is preliminary data.</text>
</comment>
<keyword evidence="2" id="KW-0808">Transferase</keyword>
<dbReference type="PANTHER" id="PTHR42673">
    <property type="entry name" value="MALEYLACETOACETATE ISOMERASE"/>
    <property type="match status" value="1"/>
</dbReference>
<dbReference type="GO" id="GO:0004364">
    <property type="term" value="F:glutathione transferase activity"/>
    <property type="evidence" value="ECO:0007669"/>
    <property type="project" value="UniProtKB-EC"/>
</dbReference>
<gene>
    <name evidence="2" type="ORF">ACG00X_02300</name>
</gene>
<keyword evidence="3" id="KW-1185">Reference proteome</keyword>
<dbReference type="Pfam" id="PF13417">
    <property type="entry name" value="GST_N_3"/>
    <property type="match status" value="1"/>
</dbReference>
<dbReference type="InterPro" id="IPR004045">
    <property type="entry name" value="Glutathione_S-Trfase_N"/>
</dbReference>
<dbReference type="SUPFAM" id="SSF47616">
    <property type="entry name" value="GST C-terminal domain-like"/>
    <property type="match status" value="1"/>
</dbReference>
<proteinExistence type="predicted"/>
<organism evidence="2 3">
    <name type="scientific">Pelomonas nitida</name>
    <dbReference type="NCBI Taxonomy" id="3299027"/>
    <lineage>
        <taxon>Bacteria</taxon>
        <taxon>Pseudomonadati</taxon>
        <taxon>Pseudomonadota</taxon>
        <taxon>Betaproteobacteria</taxon>
        <taxon>Burkholderiales</taxon>
        <taxon>Sphaerotilaceae</taxon>
        <taxon>Roseateles</taxon>
    </lineage>
</organism>
<evidence type="ECO:0000259" key="1">
    <source>
        <dbReference type="PROSITE" id="PS50404"/>
    </source>
</evidence>
<dbReference type="InterPro" id="IPR036282">
    <property type="entry name" value="Glutathione-S-Trfase_C_sf"/>
</dbReference>
<dbReference type="SUPFAM" id="SSF52833">
    <property type="entry name" value="Thioredoxin-like"/>
    <property type="match status" value="1"/>
</dbReference>
<dbReference type="CDD" id="cd00570">
    <property type="entry name" value="GST_N_family"/>
    <property type="match status" value="1"/>
</dbReference>
<name>A0ABW7G180_9BURK</name>
<dbReference type="Gene3D" id="1.20.1050.10">
    <property type="match status" value="1"/>
</dbReference>
<protein>
    <submittedName>
        <fullName evidence="2">Glutathione S-transferase</fullName>
        <ecNumber evidence="2">2.5.1.18</ecNumber>
    </submittedName>
</protein>
<dbReference type="InterPro" id="IPR036249">
    <property type="entry name" value="Thioredoxin-like_sf"/>
</dbReference>
<dbReference type="RefSeq" id="WP_394486306.1">
    <property type="nucleotide sequence ID" value="NZ_JBIGIA010000001.1"/>
</dbReference>
<dbReference type="Proteomes" id="UP001606305">
    <property type="component" value="Unassembled WGS sequence"/>
</dbReference>
<dbReference type="PANTHER" id="PTHR42673:SF21">
    <property type="entry name" value="GLUTATHIONE S-TRANSFERASE YFCF"/>
    <property type="match status" value="1"/>
</dbReference>